<dbReference type="EMBL" id="MFJF01000010">
    <property type="protein sequence ID" value="OGG07198.1"/>
    <property type="molecule type" value="Genomic_DNA"/>
</dbReference>
<dbReference type="SMART" id="SM00382">
    <property type="entry name" value="AAA"/>
    <property type="match status" value="1"/>
</dbReference>
<dbReference type="Pfam" id="PF13541">
    <property type="entry name" value="ChlI"/>
    <property type="match status" value="1"/>
</dbReference>
<dbReference type="PANTHER" id="PTHR32039:SF7">
    <property type="entry name" value="COMPETENCE PROTEIN COMM"/>
    <property type="match status" value="1"/>
</dbReference>
<dbReference type="InterPro" id="IPR045006">
    <property type="entry name" value="CHLI-like"/>
</dbReference>
<dbReference type="Gene3D" id="3.40.50.300">
    <property type="entry name" value="P-loop containing nucleotide triphosphate hydrolases"/>
    <property type="match status" value="1"/>
</dbReference>
<comment type="caution">
    <text evidence="3">The sequence shown here is derived from an EMBL/GenBank/DDBJ whole genome shotgun (WGS) entry which is preliminary data.</text>
</comment>
<evidence type="ECO:0000313" key="3">
    <source>
        <dbReference type="EMBL" id="OGG07198.1"/>
    </source>
</evidence>
<evidence type="ECO:0000313" key="4">
    <source>
        <dbReference type="Proteomes" id="UP000177354"/>
    </source>
</evidence>
<protein>
    <submittedName>
        <fullName evidence="3">Magnesium chelatase</fullName>
    </submittedName>
</protein>
<reference evidence="3 4" key="1">
    <citation type="journal article" date="2016" name="Nat. Commun.">
        <title>Thousands of microbial genomes shed light on interconnected biogeochemical processes in an aquifer system.</title>
        <authorList>
            <person name="Anantharaman K."/>
            <person name="Brown C.T."/>
            <person name="Hug L.A."/>
            <person name="Sharon I."/>
            <person name="Castelle C.J."/>
            <person name="Probst A.J."/>
            <person name="Thomas B.C."/>
            <person name="Singh A."/>
            <person name="Wilkins M.J."/>
            <person name="Karaoz U."/>
            <person name="Brodie E.L."/>
            <person name="Williams K.H."/>
            <person name="Hubbard S.S."/>
            <person name="Banfield J.F."/>
        </authorList>
    </citation>
    <scope>NUCLEOTIDE SEQUENCE [LARGE SCALE GENOMIC DNA]</scope>
</reference>
<comment type="similarity">
    <text evidence="1">Belongs to the Mg-chelatase subunits D/I family. ComM subfamily.</text>
</comment>
<dbReference type="AlphaFoldDB" id="A0A1F5Z414"/>
<gene>
    <name evidence="3" type="ORF">A2777_04960</name>
</gene>
<dbReference type="SUPFAM" id="SSF54211">
    <property type="entry name" value="Ribosomal protein S5 domain 2-like"/>
    <property type="match status" value="1"/>
</dbReference>
<dbReference type="PANTHER" id="PTHR32039">
    <property type="entry name" value="MAGNESIUM-CHELATASE SUBUNIT CHLI"/>
    <property type="match status" value="1"/>
</dbReference>
<dbReference type="InterPro" id="IPR027417">
    <property type="entry name" value="P-loop_NTPase"/>
</dbReference>
<dbReference type="NCBIfam" id="TIGR00368">
    <property type="entry name" value="YifB family Mg chelatase-like AAA ATPase"/>
    <property type="match status" value="1"/>
</dbReference>
<dbReference type="Gene3D" id="3.30.230.10">
    <property type="match status" value="1"/>
</dbReference>
<dbReference type="Pfam" id="PF01078">
    <property type="entry name" value="Mg_chelatase"/>
    <property type="match status" value="1"/>
</dbReference>
<dbReference type="InterPro" id="IPR000523">
    <property type="entry name" value="Mg_chelatse_chII-like_cat_dom"/>
</dbReference>
<sequence length="510" mass="56106">MLARVNSVAHIGLISVPVEVEVDVAEMGFPSFNIVGLPSKAIEEAKERVKTAIINTGCSFPRHKITINLAPADLVKDGSCYDLPIALGILLAGGEIAGNDTLNKSLVYGELSLDGSVRHSKGVLLVAIFARRNGFKSVYIPKNSSREAAVVDKIHIFPVDHLASLISHITGKNSIKRQKRVVIDNLMKQADSEFDFSEVIGQEQAKRALTIAAAGGHNILMSGPPGSGKTMLARALPGILPPLTSKEALEVTRIYSASGLLNPGEAIINVRPFRFPHHSTSLVGLIGGGSKPKPGEISLAHLGVMFLDEMAEFQRSVLESMRQPMEDGKVVVSRAAGRIEYPANFMLVAAVNPCPCGFFNHPKRQCICSIRQIERYKRRISGPILDRIDLHINVPFVEAEKLAGSGIRAQTSTEIRKRVTAARQIQTVRFGSDGEIYTNSQMKNKMVKLYCQLDQDEIRLMKMAVEKHSLSTRSYFRILKVARTIADLEKKDKIKIEHLAEALQYRMRVF</sequence>
<dbReference type="InterPro" id="IPR014721">
    <property type="entry name" value="Ribsml_uS5_D2-typ_fold_subgr"/>
</dbReference>
<dbReference type="Pfam" id="PF13335">
    <property type="entry name" value="Mg_chelatase_C"/>
    <property type="match status" value="1"/>
</dbReference>
<evidence type="ECO:0000259" key="2">
    <source>
        <dbReference type="SMART" id="SM00382"/>
    </source>
</evidence>
<dbReference type="Proteomes" id="UP000177354">
    <property type="component" value="Unassembled WGS sequence"/>
</dbReference>
<dbReference type="InterPro" id="IPR004482">
    <property type="entry name" value="Mg_chelat-rel"/>
</dbReference>
<dbReference type="CDD" id="cd00009">
    <property type="entry name" value="AAA"/>
    <property type="match status" value="1"/>
</dbReference>
<proteinExistence type="inferred from homology"/>
<dbReference type="InterPro" id="IPR025158">
    <property type="entry name" value="Mg_chelat-rel_C"/>
</dbReference>
<organism evidence="3 4">
    <name type="scientific">Candidatus Gottesmanbacteria bacterium RIFCSPHIGHO2_01_FULL_40_15</name>
    <dbReference type="NCBI Taxonomy" id="1798376"/>
    <lineage>
        <taxon>Bacteria</taxon>
        <taxon>Candidatus Gottesmaniibacteriota</taxon>
    </lineage>
</organism>
<dbReference type="GO" id="GO:0005524">
    <property type="term" value="F:ATP binding"/>
    <property type="evidence" value="ECO:0007669"/>
    <property type="project" value="InterPro"/>
</dbReference>
<dbReference type="SUPFAM" id="SSF52540">
    <property type="entry name" value="P-loop containing nucleoside triphosphate hydrolases"/>
    <property type="match status" value="1"/>
</dbReference>
<accession>A0A1F5Z414</accession>
<dbReference type="InterPro" id="IPR003593">
    <property type="entry name" value="AAA+_ATPase"/>
</dbReference>
<name>A0A1F5Z414_9BACT</name>
<evidence type="ECO:0000256" key="1">
    <source>
        <dbReference type="ARBA" id="ARBA00006354"/>
    </source>
</evidence>
<feature type="domain" description="AAA+ ATPase" evidence="2">
    <location>
        <begin position="215"/>
        <end position="398"/>
    </location>
</feature>
<dbReference type="InterPro" id="IPR020568">
    <property type="entry name" value="Ribosomal_Su5_D2-typ_SF"/>
</dbReference>